<feature type="domain" description="Olduvai" evidence="4">
    <location>
        <begin position="234"/>
        <end position="302"/>
    </location>
</feature>
<feature type="domain" description="Olduvai" evidence="4">
    <location>
        <begin position="400"/>
        <end position="497"/>
    </location>
</feature>
<feature type="region of interest" description="Disordered" evidence="3">
    <location>
        <begin position="17"/>
        <end position="51"/>
    </location>
</feature>
<keyword evidence="6" id="KW-1185">Reference proteome</keyword>
<dbReference type="Pfam" id="PF06758">
    <property type="entry name" value="Olduvai"/>
    <property type="match status" value="2"/>
</dbReference>
<evidence type="ECO:0000313" key="5">
    <source>
        <dbReference type="Ensembl" id="ENSMNEP00000023435.1"/>
    </source>
</evidence>
<dbReference type="Proteomes" id="UP000233120">
    <property type="component" value="Unassembled WGS sequence"/>
</dbReference>
<proteinExistence type="inferred from homology"/>
<sequence length="497" mass="56736">PPTPTVQGFWWTLRGTDAETSPFGAPRAASHGVGRQEELPDPTVPGSTSSATNLSMVVSAGPWSSEKAEMSILEINEKLRPQLAEKKQQFRNIKEKFLVTQVKQNKYSKIYRLTITKCKDLIKSMLRDELQFKGEKLAEQLKQAEELRQYKVLVHSQLREKLREGRDASCSLTQHLQALLTLDEPDKSQWRDRQEQLAEGCRLAQHLVHKLSSANGQGEDADVQVEEAEKVQDSEVQKAKEREVPEDLLEECAVTCSNSHVPCDSNQPHRNTKITFDEDKFNSPFIDSSSHDEWADAVHIIPGSLSFPCRPHLNLFAGHWCDEVKKEDQEATGPSSEKFDQLKPSSLNSSKSFSIQLCSVVSDFLWLILYFFYFSGLSWELLEVVDPEEQHIGFSLDVDEIEKYQEGEEDQNPPCPRLNSVLVEVEEPGVLQDSLDRCYSTSSTYFELPDSFQHYRSAFYSFEEQHISLSLDMDNRFFTLTVIRLHLVFQMGVIFPH</sequence>
<dbReference type="GeneTree" id="ENSGT00420000029746"/>
<dbReference type="OMA" id="CSENHED"/>
<reference evidence="5" key="1">
    <citation type="submission" date="2025-08" db="UniProtKB">
        <authorList>
            <consortium name="Ensembl"/>
        </authorList>
    </citation>
    <scope>IDENTIFICATION</scope>
</reference>
<comment type="similarity">
    <text evidence="2">Belongs to the NBPF family.</text>
</comment>
<name>A0A2K6CIE1_MACNE</name>
<dbReference type="InterPro" id="IPR010630">
    <property type="entry name" value="Olduvai_dom"/>
</dbReference>
<dbReference type="SMART" id="SM01148">
    <property type="entry name" value="DUF1220"/>
    <property type="match status" value="2"/>
</dbReference>
<dbReference type="PANTHER" id="PTHR14199">
    <property type="entry name" value="NEUROBLASTOMA BREAKPOINT FAMILY MEMBER 6-LIKE PROTEIN"/>
    <property type="match status" value="1"/>
</dbReference>
<keyword evidence="1" id="KW-0175">Coiled coil</keyword>
<reference evidence="5" key="2">
    <citation type="submission" date="2025-09" db="UniProtKB">
        <authorList>
            <consortium name="Ensembl"/>
        </authorList>
    </citation>
    <scope>IDENTIFICATION</scope>
</reference>
<dbReference type="AlphaFoldDB" id="A0A2K6CIE1"/>
<dbReference type="Bgee" id="ENSMNEG00000035296">
    <property type="expression patterns" value="Expressed in cerebellum and 12 other cell types or tissues"/>
</dbReference>
<dbReference type="Ensembl" id="ENSMNET00000047699.1">
    <property type="protein sequence ID" value="ENSMNEP00000023435.1"/>
    <property type="gene ID" value="ENSMNEG00000035296.1"/>
</dbReference>
<organism evidence="5 6">
    <name type="scientific">Macaca nemestrina</name>
    <name type="common">Pig-tailed macaque</name>
    <dbReference type="NCBI Taxonomy" id="9545"/>
    <lineage>
        <taxon>Eukaryota</taxon>
        <taxon>Metazoa</taxon>
        <taxon>Chordata</taxon>
        <taxon>Craniata</taxon>
        <taxon>Vertebrata</taxon>
        <taxon>Euteleostomi</taxon>
        <taxon>Mammalia</taxon>
        <taxon>Eutheria</taxon>
        <taxon>Euarchontoglires</taxon>
        <taxon>Primates</taxon>
        <taxon>Haplorrhini</taxon>
        <taxon>Catarrhini</taxon>
        <taxon>Cercopithecidae</taxon>
        <taxon>Cercopithecinae</taxon>
        <taxon>Macaca</taxon>
    </lineage>
</organism>
<evidence type="ECO:0000313" key="6">
    <source>
        <dbReference type="Proteomes" id="UP000233120"/>
    </source>
</evidence>
<evidence type="ECO:0000256" key="3">
    <source>
        <dbReference type="SAM" id="MobiDB-lite"/>
    </source>
</evidence>
<dbReference type="PANTHER" id="PTHR14199:SF29">
    <property type="entry name" value="NEUROBLASTOMA BREAKPOINT FAMILY MEMBER 4-RELATED"/>
    <property type="match status" value="1"/>
</dbReference>
<evidence type="ECO:0000256" key="2">
    <source>
        <dbReference type="ARBA" id="ARBA00038417"/>
    </source>
</evidence>
<protein>
    <recommendedName>
        <fullName evidence="4">Olduvai domain-containing protein</fullName>
    </recommendedName>
</protein>
<dbReference type="InterPro" id="IPR055306">
    <property type="entry name" value="NBPF"/>
</dbReference>
<dbReference type="PROSITE" id="PS51316">
    <property type="entry name" value="ODV"/>
    <property type="match status" value="2"/>
</dbReference>
<evidence type="ECO:0000259" key="4">
    <source>
        <dbReference type="PROSITE" id="PS51316"/>
    </source>
</evidence>
<evidence type="ECO:0000256" key="1">
    <source>
        <dbReference type="ARBA" id="ARBA00023054"/>
    </source>
</evidence>
<accession>A0A2K6CIE1</accession>